<evidence type="ECO:0000256" key="2">
    <source>
        <dbReference type="ARBA" id="ARBA00001911"/>
    </source>
</evidence>
<dbReference type="InterPro" id="IPR001509">
    <property type="entry name" value="Epimerase_deHydtase"/>
</dbReference>
<name>A0A0N0MGI8_9PROT</name>
<dbReference type="CDD" id="cd05247">
    <property type="entry name" value="UDP_G4E_1_SDR_e"/>
    <property type="match status" value="1"/>
</dbReference>
<dbReference type="OrthoDB" id="9801785at2"/>
<protein>
    <recommendedName>
        <fullName evidence="6 10">UDP-glucose 4-epimerase</fullName>
        <ecNumber evidence="5 10">5.1.3.2</ecNumber>
    </recommendedName>
</protein>
<comment type="subunit">
    <text evidence="10">Homodimer.</text>
</comment>
<comment type="catalytic activity">
    <reaction evidence="1 10">
        <text>UDP-alpha-D-glucose = UDP-alpha-D-galactose</text>
        <dbReference type="Rhea" id="RHEA:22168"/>
        <dbReference type="ChEBI" id="CHEBI:58885"/>
        <dbReference type="ChEBI" id="CHEBI:66914"/>
        <dbReference type="EC" id="5.1.3.2"/>
    </reaction>
</comment>
<sequence length="340" mass="37634">MKCLVTGGAGYVGSHVVISLLDAGHDVVVLDDLSTGHRAAIPDGVRFWHVDLGNAQATHDAVTQDNWDVVFHFAALSSVGHSITEPFHYLRHNIMNSLNLIEACTSHQVKRFVFSSTAALFSDERDLSRITDDALVNPASPYGDSKFFIERALLWADRIYGMRTACLRYFNAAGADPQGRLGEDHRPETHLIPLAIDTALGLQPALKIFGNSYDTRDGTCIRDYIHVTDLADAHIHVIDQLDTRSVAYNLGNGRGVTNLEVIESVERVSGRRIPWEWAPPRPGDTAILVADSSRIRMETGWQAKHQHIDSIVATALNWRKRHPHGYDGHKNRPVVADATS</sequence>
<dbReference type="NCBIfam" id="TIGR01179">
    <property type="entry name" value="galE"/>
    <property type="match status" value="1"/>
</dbReference>
<dbReference type="Pfam" id="PF01370">
    <property type="entry name" value="Epimerase"/>
    <property type="match status" value="1"/>
</dbReference>
<evidence type="ECO:0000256" key="4">
    <source>
        <dbReference type="ARBA" id="ARBA00007637"/>
    </source>
</evidence>
<comment type="cofactor">
    <cofactor evidence="2 10">
        <name>NAD(+)</name>
        <dbReference type="ChEBI" id="CHEBI:57540"/>
    </cofactor>
</comment>
<dbReference type="RefSeq" id="WP_048883670.1">
    <property type="nucleotide sequence ID" value="NZ_JUFX02000002.1"/>
</dbReference>
<accession>A0A0N0MGI8</accession>
<evidence type="ECO:0000259" key="11">
    <source>
        <dbReference type="Pfam" id="PF01370"/>
    </source>
</evidence>
<comment type="pathway">
    <text evidence="3 10">Carbohydrate metabolism; galactose metabolism.</text>
</comment>
<gene>
    <name evidence="12" type="ORF">GLUCOINTEAF2_0201349</name>
</gene>
<evidence type="ECO:0000313" key="13">
    <source>
        <dbReference type="Proteomes" id="UP000031553"/>
    </source>
</evidence>
<dbReference type="InterPro" id="IPR005886">
    <property type="entry name" value="UDP_G4E"/>
</dbReference>
<evidence type="ECO:0000256" key="3">
    <source>
        <dbReference type="ARBA" id="ARBA00004947"/>
    </source>
</evidence>
<evidence type="ECO:0000256" key="5">
    <source>
        <dbReference type="ARBA" id="ARBA00013189"/>
    </source>
</evidence>
<dbReference type="GO" id="GO:0003978">
    <property type="term" value="F:UDP-glucose 4-epimerase activity"/>
    <property type="evidence" value="ECO:0007669"/>
    <property type="project" value="UniProtKB-UniRule"/>
</dbReference>
<feature type="domain" description="NAD-dependent epimerase/dehydratase" evidence="11">
    <location>
        <begin position="4"/>
        <end position="251"/>
    </location>
</feature>
<evidence type="ECO:0000313" key="12">
    <source>
        <dbReference type="EMBL" id="KPH88806.1"/>
    </source>
</evidence>
<evidence type="ECO:0000256" key="7">
    <source>
        <dbReference type="ARBA" id="ARBA00023027"/>
    </source>
</evidence>
<keyword evidence="9 10" id="KW-0119">Carbohydrate metabolism</keyword>
<dbReference type="PANTHER" id="PTHR43725">
    <property type="entry name" value="UDP-GLUCOSE 4-EPIMERASE"/>
    <property type="match status" value="1"/>
</dbReference>
<dbReference type="SUPFAM" id="SSF51735">
    <property type="entry name" value="NAD(P)-binding Rossmann-fold domains"/>
    <property type="match status" value="1"/>
</dbReference>
<dbReference type="AlphaFoldDB" id="A0A0N0MGI8"/>
<dbReference type="Gene3D" id="3.40.50.720">
    <property type="entry name" value="NAD(P)-binding Rossmann-like Domain"/>
    <property type="match status" value="1"/>
</dbReference>
<keyword evidence="7 10" id="KW-0520">NAD</keyword>
<dbReference type="GO" id="GO:0033499">
    <property type="term" value="P:galactose catabolic process via UDP-galactose, Leloir pathway"/>
    <property type="evidence" value="ECO:0007669"/>
    <property type="project" value="TreeGrafter"/>
</dbReference>
<dbReference type="PANTHER" id="PTHR43725:SF53">
    <property type="entry name" value="UDP-ARABINOSE 4-EPIMERASE 1"/>
    <property type="match status" value="1"/>
</dbReference>
<evidence type="ECO:0000256" key="8">
    <source>
        <dbReference type="ARBA" id="ARBA00023235"/>
    </source>
</evidence>
<keyword evidence="8 10" id="KW-0413">Isomerase</keyword>
<evidence type="ECO:0000256" key="10">
    <source>
        <dbReference type="RuleBase" id="RU366046"/>
    </source>
</evidence>
<evidence type="ECO:0000256" key="1">
    <source>
        <dbReference type="ARBA" id="ARBA00000083"/>
    </source>
</evidence>
<dbReference type="Proteomes" id="UP000031553">
    <property type="component" value="Unassembled WGS sequence"/>
</dbReference>
<comment type="caution">
    <text evidence="12">The sequence shown here is derived from an EMBL/GenBank/DDBJ whole genome shotgun (WGS) entry which is preliminary data.</text>
</comment>
<organism evidence="12 13">
    <name type="scientific">Komagataeibacter intermedius AF2</name>
    <dbReference type="NCBI Taxonomy" id="1458464"/>
    <lineage>
        <taxon>Bacteria</taxon>
        <taxon>Pseudomonadati</taxon>
        <taxon>Pseudomonadota</taxon>
        <taxon>Alphaproteobacteria</taxon>
        <taxon>Acetobacterales</taxon>
        <taxon>Acetobacteraceae</taxon>
        <taxon>Komagataeibacter</taxon>
    </lineage>
</organism>
<evidence type="ECO:0000256" key="6">
    <source>
        <dbReference type="ARBA" id="ARBA00018569"/>
    </source>
</evidence>
<comment type="similarity">
    <text evidence="4 10">Belongs to the NAD(P)-dependent epimerase/dehydratase family.</text>
</comment>
<dbReference type="InterPro" id="IPR036291">
    <property type="entry name" value="NAD(P)-bd_dom_sf"/>
</dbReference>
<dbReference type="Gene3D" id="3.90.25.10">
    <property type="entry name" value="UDP-galactose 4-epimerase, domain 1"/>
    <property type="match status" value="1"/>
</dbReference>
<evidence type="ECO:0000256" key="9">
    <source>
        <dbReference type="ARBA" id="ARBA00023277"/>
    </source>
</evidence>
<dbReference type="EMBL" id="JUFX02000002">
    <property type="protein sequence ID" value="KPH88806.1"/>
    <property type="molecule type" value="Genomic_DNA"/>
</dbReference>
<proteinExistence type="inferred from homology"/>
<reference evidence="12 13" key="1">
    <citation type="submission" date="2015-07" db="EMBL/GenBank/DDBJ databases">
        <title>Draft Genome Sequence of Komagataeibacter intermedius Strain AF2, Isolated from Kombucha Tea.</title>
        <authorList>
            <person name="Santos R.A."/>
            <person name="Berretta A.A."/>
            <person name="Barud H.S."/>
            <person name="Ribeiro S.J."/>
            <person name="Gonzalez-Garcia L.N."/>
            <person name="Zucchi T.D."/>
            <person name="Goldman G.H."/>
            <person name="Riano-Pachon D.M."/>
        </authorList>
    </citation>
    <scope>NUCLEOTIDE SEQUENCE [LARGE SCALE GENOMIC DNA]</scope>
    <source>
        <strain evidence="12 13">AF2</strain>
    </source>
</reference>
<dbReference type="UniPathway" id="UPA00214"/>
<dbReference type="EC" id="5.1.3.2" evidence="5 10"/>